<dbReference type="AlphaFoldDB" id="A0A4V2RPQ2"/>
<reference evidence="1 2" key="1">
    <citation type="submission" date="2019-03" db="EMBL/GenBank/DDBJ databases">
        <title>Genomic Encyclopedia of Archaeal and Bacterial Type Strains, Phase II (KMG-II): from individual species to whole genera.</title>
        <authorList>
            <person name="Goeker M."/>
        </authorList>
    </citation>
    <scope>NUCLEOTIDE SEQUENCE [LARGE SCALE GENOMIC DNA]</scope>
    <source>
        <strain evidence="1 2">RL-C</strain>
    </source>
</reference>
<comment type="caution">
    <text evidence="1">The sequence shown here is derived from an EMBL/GenBank/DDBJ whole genome shotgun (WGS) entry which is preliminary data.</text>
</comment>
<accession>A0A4V2RPQ2</accession>
<proteinExistence type="predicted"/>
<keyword evidence="2" id="KW-1185">Reference proteome</keyword>
<dbReference type="OrthoDB" id="1092447at2"/>
<name>A0A4V2RPQ2_9BACT</name>
<gene>
    <name evidence="1" type="ORF">CLV25_10672</name>
</gene>
<evidence type="ECO:0000313" key="1">
    <source>
        <dbReference type="EMBL" id="TCN68490.1"/>
    </source>
</evidence>
<dbReference type="RefSeq" id="WP_131839072.1">
    <property type="nucleotide sequence ID" value="NZ_SLWB01000006.1"/>
</dbReference>
<dbReference type="Proteomes" id="UP000294830">
    <property type="component" value="Unassembled WGS sequence"/>
</dbReference>
<evidence type="ECO:0000313" key="2">
    <source>
        <dbReference type="Proteomes" id="UP000294830"/>
    </source>
</evidence>
<organism evidence="1 2">
    <name type="scientific">Acetobacteroides hydrogenigenes</name>
    <dbReference type="NCBI Taxonomy" id="979970"/>
    <lineage>
        <taxon>Bacteria</taxon>
        <taxon>Pseudomonadati</taxon>
        <taxon>Bacteroidota</taxon>
        <taxon>Bacteroidia</taxon>
        <taxon>Bacteroidales</taxon>
        <taxon>Rikenellaceae</taxon>
        <taxon>Acetobacteroides</taxon>
    </lineage>
</organism>
<sequence length="235" mass="25358">MGNSTRIPRGIDEYHDYMGVTSSYLTAGTPTSNGARLGLLPEEITQWGEFGSQTAALYLKYIDKKNSRTTAIKDELLSVINETVAFDKKFHILDRIASSLNATISDLATFNIKSGVTAKAIRSVPQSPINELVTTTITPVGGGSVSIKCYSSSGQRAGILEPADSVQYLYMVGSTPPSSAEDDGLKLGISTKGIFTLQTGPGSSGKNLYIYFRWYNSKHPDIAGPWCSLQTMLIL</sequence>
<protein>
    <submittedName>
        <fullName evidence="1">Uncharacterized protein</fullName>
    </submittedName>
</protein>
<dbReference type="EMBL" id="SLWB01000006">
    <property type="protein sequence ID" value="TCN68490.1"/>
    <property type="molecule type" value="Genomic_DNA"/>
</dbReference>